<evidence type="ECO:0000313" key="2">
    <source>
        <dbReference type="Proteomes" id="UP000282957"/>
    </source>
</evidence>
<proteinExistence type="predicted"/>
<dbReference type="RefSeq" id="WP_127788193.1">
    <property type="nucleotide sequence ID" value="NZ_SACL01000004.1"/>
</dbReference>
<reference evidence="1 2" key="1">
    <citation type="submission" date="2019-01" db="EMBL/GenBank/DDBJ databases">
        <authorList>
            <person name="Chen W.-M."/>
        </authorList>
    </citation>
    <scope>NUCLEOTIDE SEQUENCE [LARGE SCALE GENOMIC DNA]</scope>
    <source>
        <strain evidence="1 2">CCP-6</strain>
    </source>
</reference>
<keyword evidence="2" id="KW-1185">Reference proteome</keyword>
<accession>A0A437MF54</accession>
<gene>
    <name evidence="1" type="ORF">EOD42_14200</name>
</gene>
<dbReference type="Proteomes" id="UP000282957">
    <property type="component" value="Unassembled WGS sequence"/>
</dbReference>
<name>A0A437MF54_9PROT</name>
<organism evidence="1 2">
    <name type="scientific">Rhodovarius crocodyli</name>
    <dbReference type="NCBI Taxonomy" id="1979269"/>
    <lineage>
        <taxon>Bacteria</taxon>
        <taxon>Pseudomonadati</taxon>
        <taxon>Pseudomonadota</taxon>
        <taxon>Alphaproteobacteria</taxon>
        <taxon>Acetobacterales</taxon>
        <taxon>Roseomonadaceae</taxon>
        <taxon>Rhodovarius</taxon>
    </lineage>
</organism>
<dbReference type="AlphaFoldDB" id="A0A437MF54"/>
<comment type="caution">
    <text evidence="1">The sequence shown here is derived from an EMBL/GenBank/DDBJ whole genome shotgun (WGS) entry which is preliminary data.</text>
</comment>
<protein>
    <submittedName>
        <fullName evidence="1">Uncharacterized protein</fullName>
    </submittedName>
</protein>
<evidence type="ECO:0000313" key="1">
    <source>
        <dbReference type="EMBL" id="RVT96260.1"/>
    </source>
</evidence>
<dbReference type="EMBL" id="SACL01000004">
    <property type="protein sequence ID" value="RVT96260.1"/>
    <property type="molecule type" value="Genomic_DNA"/>
</dbReference>
<sequence length="1091" mass="112117">MSDIYVVPDRPDATLATPGERADALVALKAREAAQKAAVTAQSSAATALDAQAQTEAALPGEVAARAAGDAALGASIFDLASAVPSMAPVQSVAGQMGAIDDQTLRVALGIGTFRTRLAAIVAAIPLVVTSITTLGFSQMDDRGGAAYQRVSSATPGGFTDATGGTWAIVGEKLTPYQFGALGNGGNDRTALLDWWAAIHVASTQFGAQYPASQARVGIVPPARFRASPVLQLSSESTGTTIIGSGPASMLDGVELHVGGNRARVSNVGLTGASAWGLRLYGRYRRQAQIDNVWVRDKLYAYSIEGPGSGDLWINVKAEKSTCGLLCVDTLNSQFVNCEFDQPVATVAGLTGGLGGVGIRQLAGGQLKLSNCSAAGIRASMLITSQTRRQSYECYYSQLTLAGVGRSRILPILGVTDNGSGLARLQTSQAWAVSSIADRGARFIGRSPQGARLTITGSGGSITSLKAGFSELLPLVGDVPTSIAWQGSAAATAQAIAAAITTGTATHCWAALAVGDDLIVVAVDQYRPMDNLTLTISGIGGAGSASAAFSTMAHADIGFSVSQNSAAGSITSLLAGTTQLLSAPVSWVEDGVTLPPTSAVQTAINIAASINAGQAVHGYFAYAISGRVWLMAPVADGLAAHWRSLTPTISGGLSISFPTYAAVQTTAAADFVKGDSLGISGSTGYDGIAEVLQREDASTFGIFLTVAGTMTPGGSAWHPNRLIDGDRSLLVTSGLSAYDGTVDIVGAGDTWVDINRAYTADATGTLAAWGNDLEVLVDDGALRCNDLFWHGGNINYTFIASGYNFRFKGTRLKSHIWFDPQISTILHIARISIEGDMRGRDADALTDTKIGGAIKGWSAFGHRDDSGAASAGTGYLLFAVPDATAGRQNNRAASFNAQRIRENGTIEWTVGGFSQTLNYAQLSVFGHRLRRPTNLPTPTNTIDAVAAGAGSPALIAAVGESNAGLALAAAGAGDLDLRSGGGTSRIARFRSAPGAPAGPNYLQVTAGASGSPVVVTANGTDANPALHLGTVGNEVRFLGIPRLPLYLRSTLPSPTGAPRIVAISDPAAGKSRVVFDAGSWRYFDDSVVALT</sequence>